<evidence type="ECO:0000256" key="1">
    <source>
        <dbReference type="ARBA" id="ARBA00000026"/>
    </source>
</evidence>
<comment type="catalytic activity">
    <reaction evidence="1">
        <text>2 a mycocerosyl-[mycocerosic acid synthase] + a phthiocerol = a dimycocerosyl phthiocerol + 2 holo-[mycocerosic acid synthase].</text>
        <dbReference type="EC" id="2.3.1.282"/>
    </reaction>
</comment>
<dbReference type="GO" id="GO:0016746">
    <property type="term" value="F:acyltransferase activity"/>
    <property type="evidence" value="ECO:0007669"/>
    <property type="project" value="UniProtKB-KW"/>
</dbReference>
<dbReference type="Gene3D" id="3.30.559.10">
    <property type="entry name" value="Chloramphenicol acetyltransferase-like domain"/>
    <property type="match status" value="1"/>
</dbReference>
<evidence type="ECO:0000256" key="4">
    <source>
        <dbReference type="ARBA" id="ARBA00006558"/>
    </source>
</evidence>
<dbReference type="Gene3D" id="3.30.559.30">
    <property type="entry name" value="Nonribosomal peptide synthetase, condensation domain"/>
    <property type="match status" value="1"/>
</dbReference>
<name>A0AA90SM62_9ACTN</name>
<keyword evidence="16" id="KW-1185">Reference proteome</keyword>
<evidence type="ECO:0000256" key="5">
    <source>
        <dbReference type="ARBA" id="ARBA00012866"/>
    </source>
</evidence>
<evidence type="ECO:0000313" key="16">
    <source>
        <dbReference type="Proteomes" id="UP001178281"/>
    </source>
</evidence>
<evidence type="ECO:0000256" key="11">
    <source>
        <dbReference type="ARBA" id="ARBA00032317"/>
    </source>
</evidence>
<evidence type="ECO:0000256" key="2">
    <source>
        <dbReference type="ARBA" id="ARBA00000625"/>
    </source>
</evidence>
<dbReference type="Pfam" id="PF16911">
    <property type="entry name" value="PapA_C"/>
    <property type="match status" value="1"/>
</dbReference>
<dbReference type="RefSeq" id="WP_305111639.1">
    <property type="nucleotide sequence ID" value="NZ_BAAAII010000006.1"/>
</dbReference>
<keyword evidence="8" id="KW-0808">Transferase</keyword>
<evidence type="ECO:0000313" key="15">
    <source>
        <dbReference type="EMBL" id="MDP0398888.1"/>
    </source>
</evidence>
<evidence type="ECO:0000256" key="9">
    <source>
        <dbReference type="ARBA" id="ARBA00023315"/>
    </source>
</evidence>
<evidence type="ECO:0000259" key="14">
    <source>
        <dbReference type="Pfam" id="PF16911"/>
    </source>
</evidence>
<feature type="region of interest" description="Disordered" evidence="13">
    <location>
        <begin position="193"/>
        <end position="214"/>
    </location>
</feature>
<dbReference type="SUPFAM" id="SSF52777">
    <property type="entry name" value="CoA-dependent acyltransferases"/>
    <property type="match status" value="2"/>
</dbReference>
<feature type="compositionally biased region" description="Low complexity" evidence="13">
    <location>
        <begin position="193"/>
        <end position="213"/>
    </location>
</feature>
<organism evidence="15 16">
    <name type="scientific">Tsukamurella strandjordii</name>
    <dbReference type="NCBI Taxonomy" id="147577"/>
    <lineage>
        <taxon>Bacteria</taxon>
        <taxon>Bacillati</taxon>
        <taxon>Actinomycetota</taxon>
        <taxon>Actinomycetes</taxon>
        <taxon>Mycobacteriales</taxon>
        <taxon>Tsukamurellaceae</taxon>
        <taxon>Tsukamurella</taxon>
    </lineage>
</organism>
<gene>
    <name evidence="15" type="ORF">Q7X28_13220</name>
</gene>
<dbReference type="InterPro" id="IPR031641">
    <property type="entry name" value="PapA_C"/>
</dbReference>
<reference evidence="15" key="1">
    <citation type="submission" date="2023-08" db="EMBL/GenBank/DDBJ databases">
        <title>The draft genome of Tsukamurella strandjordii strain 050030.</title>
        <authorList>
            <person name="Zhao F."/>
            <person name="Feng Y."/>
            <person name="Zong Z."/>
        </authorList>
    </citation>
    <scope>NUCLEOTIDE SEQUENCE</scope>
    <source>
        <strain evidence="15">050030</strain>
    </source>
</reference>
<dbReference type="AlphaFoldDB" id="A0AA90SM62"/>
<accession>A0AA90SM62</accession>
<dbReference type="InterPro" id="IPR023213">
    <property type="entry name" value="CAT-like_dom_sf"/>
</dbReference>
<evidence type="ECO:0000256" key="10">
    <source>
        <dbReference type="ARBA" id="ARBA00030465"/>
    </source>
</evidence>
<proteinExistence type="inferred from homology"/>
<evidence type="ECO:0000256" key="6">
    <source>
        <dbReference type="ARBA" id="ARBA00013449"/>
    </source>
</evidence>
<feature type="domain" description="Phthiocerol/phthiodiolone dimycocerosyl transferase C-terminal" evidence="14">
    <location>
        <begin position="213"/>
        <end position="405"/>
    </location>
</feature>
<dbReference type="EC" id="2.3.1.282" evidence="5"/>
<keyword evidence="7" id="KW-0443">Lipid metabolism</keyword>
<dbReference type="EMBL" id="JAUTIX010000004">
    <property type="protein sequence ID" value="MDP0398888.1"/>
    <property type="molecule type" value="Genomic_DNA"/>
</dbReference>
<evidence type="ECO:0000256" key="8">
    <source>
        <dbReference type="ARBA" id="ARBA00022679"/>
    </source>
</evidence>
<evidence type="ECO:0000256" key="12">
    <source>
        <dbReference type="ARBA" id="ARBA00033407"/>
    </source>
</evidence>
<evidence type="ECO:0000256" key="13">
    <source>
        <dbReference type="SAM" id="MobiDB-lite"/>
    </source>
</evidence>
<evidence type="ECO:0000256" key="7">
    <source>
        <dbReference type="ARBA" id="ARBA00022516"/>
    </source>
</evidence>
<protein>
    <recommendedName>
        <fullName evidence="6">Phthiocerol/phthiodiolone dimycocerosyl transferase</fullName>
        <ecNumber evidence="5">2.3.1.282</ecNumber>
    </recommendedName>
    <alternativeName>
        <fullName evidence="12">Acyltransferase PapA5</fullName>
    </alternativeName>
    <alternativeName>
        <fullName evidence="10">Phthiocerol/phthiodiolone O-acyltransferase</fullName>
    </alternativeName>
    <alternativeName>
        <fullName evidence="11">Polyketide synthase-associated protein A5</fullName>
    </alternativeName>
</protein>
<comment type="caution">
    <text evidence="15">The sequence shown here is derived from an EMBL/GenBank/DDBJ whole genome shotgun (WGS) entry which is preliminary data.</text>
</comment>
<comment type="catalytic activity">
    <reaction evidence="2">
        <text>2 a mycocerosyl-[mycocerosic acid synthase] + a phenolphthiocerol = a dimycocerosyl phenolphthiocerol + 2 holo-[mycocerosic acid synthase].</text>
        <dbReference type="EC" id="2.3.1.282"/>
    </reaction>
</comment>
<keyword evidence="9" id="KW-0012">Acyltransferase</keyword>
<comment type="catalytic activity">
    <reaction evidence="3">
        <text>2 a mycocerosyl-[mycocerosic acid synthase] + a phthiodiolone = a dimycocerosyl phthiodiolone + 2 holo-[mycocerosic acid synthase].</text>
        <dbReference type="EC" id="2.3.1.282"/>
    </reaction>
</comment>
<comment type="similarity">
    <text evidence="4">Belongs to the acyltransferase PapA5 family.</text>
</comment>
<keyword evidence="7" id="KW-0444">Lipid biosynthesis</keyword>
<dbReference type="Proteomes" id="UP001178281">
    <property type="component" value="Unassembled WGS sequence"/>
</dbReference>
<evidence type="ECO:0000256" key="3">
    <source>
        <dbReference type="ARBA" id="ARBA00001907"/>
    </source>
</evidence>
<sequence length="429" mass="44115">MRSATNVSPGFIRPLATTESFFTLGGGMYVGYGVVADGPVDLEALRAAAARLSAAYPGLRARITVEDPMTGAFVANDGAAPIAVSSSIGEPTGLAPLQELSIAQNRAIAEIHVVTGSGTEQAVYLLVHHALADGHHALALLQALWTSYTAIVTGGDGVLDERSQFPIALEDFLAERGFPAELPIEAAAASTVDPADAPSATAATGTDAAPDSGMPALHRAQLSATETAALIAYGHRAGRTVNQLVSAAFIAASATVRGLGASRILYGYPVDLRRRLGEPAAGFTDITNALGMAFFQADSDEASLDELAARVGAGLARDLDAGTVQRPMSMAFGAEIPEDCAVAVITNWGPVPHLPTPDGLSLTEFLPAFHLDVPAAPGGADWSALAAKMTFAIVSSFDGRLNVDLSGGAESAELATELLRNLRAFALTD</sequence>